<dbReference type="PANTHER" id="PTHR30560">
    <property type="entry name" value="TRIGGER FACTOR CHAPERONE AND PEPTIDYL-PROLYL CIS/TRANS ISOMERASE"/>
    <property type="match status" value="1"/>
</dbReference>
<evidence type="ECO:0000313" key="17">
    <source>
        <dbReference type="Proteomes" id="UP000249467"/>
    </source>
</evidence>
<evidence type="ECO:0000256" key="4">
    <source>
        <dbReference type="ARBA" id="ARBA00016902"/>
    </source>
</evidence>
<evidence type="ECO:0000256" key="8">
    <source>
        <dbReference type="ARBA" id="ARBA00023235"/>
    </source>
</evidence>
<evidence type="ECO:0000256" key="9">
    <source>
        <dbReference type="ARBA" id="ARBA00023306"/>
    </source>
</evidence>
<keyword evidence="9 12" id="KW-0131">Cell cycle</keyword>
<dbReference type="PIRSF" id="PIRSF003095">
    <property type="entry name" value="Trigger_factor"/>
    <property type="match status" value="1"/>
</dbReference>
<evidence type="ECO:0000259" key="14">
    <source>
        <dbReference type="Pfam" id="PF05697"/>
    </source>
</evidence>
<evidence type="ECO:0000256" key="2">
    <source>
        <dbReference type="ARBA" id="ARBA00005464"/>
    </source>
</evidence>
<comment type="subcellular location">
    <subcellularLocation>
        <location evidence="12">Cytoplasm</location>
    </subcellularLocation>
    <text evidence="12">About half TF is bound to the ribosome near the polypeptide exit tunnel while the other half is free in the cytoplasm.</text>
</comment>
<dbReference type="SUPFAM" id="SSF102735">
    <property type="entry name" value="Trigger factor ribosome-binding domain"/>
    <property type="match status" value="1"/>
</dbReference>
<keyword evidence="8 12" id="KW-0413">Isomerase</keyword>
<dbReference type="Pfam" id="PF05698">
    <property type="entry name" value="Trigger_C"/>
    <property type="match status" value="1"/>
</dbReference>
<name>A0A2W4WKL4_9CYAN</name>
<dbReference type="EMBL" id="QBML01000004">
    <property type="protein sequence ID" value="PZO43727.1"/>
    <property type="molecule type" value="Genomic_DNA"/>
</dbReference>
<evidence type="ECO:0000256" key="6">
    <source>
        <dbReference type="ARBA" id="ARBA00023110"/>
    </source>
</evidence>
<dbReference type="InterPro" id="IPR008880">
    <property type="entry name" value="Trigger_fac_C"/>
</dbReference>
<dbReference type="FunFam" id="3.30.70.1050:FF:000004">
    <property type="entry name" value="Trigger factor"/>
    <property type="match status" value="1"/>
</dbReference>
<comment type="domain">
    <text evidence="12">Consists of 3 domains; the N-terminus binds the ribosome, the middle domain has PPIase activity, while the C-terminus has intrinsic chaperone activity on its own.</text>
</comment>
<comment type="similarity">
    <text evidence="2 12">Belongs to the FKBP-type PPIase family. Tig subfamily.</text>
</comment>
<evidence type="ECO:0000256" key="7">
    <source>
        <dbReference type="ARBA" id="ARBA00023186"/>
    </source>
</evidence>
<feature type="region of interest" description="Disordered" evidence="13">
    <location>
        <begin position="438"/>
        <end position="475"/>
    </location>
</feature>
<protein>
    <recommendedName>
        <fullName evidence="4 12">Trigger factor</fullName>
        <shortName evidence="12">TF</shortName>
        <ecNumber evidence="3 12">5.2.1.8</ecNumber>
    </recommendedName>
    <alternativeName>
        <fullName evidence="11 12">PPIase</fullName>
    </alternativeName>
</protein>
<evidence type="ECO:0000256" key="11">
    <source>
        <dbReference type="ARBA" id="ARBA00029986"/>
    </source>
</evidence>
<dbReference type="HAMAP" id="MF_00303">
    <property type="entry name" value="Trigger_factor_Tig"/>
    <property type="match status" value="1"/>
</dbReference>
<dbReference type="NCBIfam" id="TIGR00115">
    <property type="entry name" value="tig"/>
    <property type="match status" value="1"/>
</dbReference>
<evidence type="ECO:0000256" key="5">
    <source>
        <dbReference type="ARBA" id="ARBA00022618"/>
    </source>
</evidence>
<dbReference type="InterPro" id="IPR008881">
    <property type="entry name" value="Trigger_fac_ribosome-bd_bac"/>
</dbReference>
<dbReference type="Gene3D" id="3.10.50.40">
    <property type="match status" value="1"/>
</dbReference>
<evidence type="ECO:0000256" key="10">
    <source>
        <dbReference type="ARBA" id="ARBA00024849"/>
    </source>
</evidence>
<evidence type="ECO:0000256" key="13">
    <source>
        <dbReference type="SAM" id="MobiDB-lite"/>
    </source>
</evidence>
<accession>A0A2W4WKL4</accession>
<dbReference type="Gene3D" id="3.30.70.1050">
    <property type="entry name" value="Trigger factor ribosome-binding domain"/>
    <property type="match status" value="1"/>
</dbReference>
<dbReference type="InterPro" id="IPR036611">
    <property type="entry name" value="Trigger_fac_ribosome-bd_sf"/>
</dbReference>
<evidence type="ECO:0000313" key="16">
    <source>
        <dbReference type="EMBL" id="PZO43727.1"/>
    </source>
</evidence>
<dbReference type="InterPro" id="IPR005215">
    <property type="entry name" value="Trig_fac"/>
</dbReference>
<dbReference type="SUPFAM" id="SSF109998">
    <property type="entry name" value="Triger factor/SurA peptide-binding domain-like"/>
    <property type="match status" value="1"/>
</dbReference>
<dbReference type="GO" id="GO:0005737">
    <property type="term" value="C:cytoplasm"/>
    <property type="evidence" value="ECO:0007669"/>
    <property type="project" value="UniProtKB-SubCell"/>
</dbReference>
<dbReference type="GO" id="GO:0044183">
    <property type="term" value="F:protein folding chaperone"/>
    <property type="evidence" value="ECO:0007669"/>
    <property type="project" value="TreeGrafter"/>
</dbReference>
<keyword evidence="12" id="KW-0963">Cytoplasm</keyword>
<dbReference type="InterPro" id="IPR037041">
    <property type="entry name" value="Trigger_fac_C_sf"/>
</dbReference>
<evidence type="ECO:0000259" key="15">
    <source>
        <dbReference type="Pfam" id="PF05698"/>
    </source>
</evidence>
<sequence length="475" mass="53218">MKVTLEKLPASQIGFDIQVEGAKSQAIYDRIVKDLTRTMQVPGFRKGKAPTQLVLRQVGSQRLKANVLEELLEKTLTEALAENKEVKDKAIGGFQLITDIESLVQTFTPGQEVSFKAAIDVEPEVTLAKYQGFVVQAEEIKPDLTEVDRTLNEFQVRKSTLVPVEDRAIELNDVVTVDLKVLDRETGEELPDAGEEDFQLDVDEKAFIPEVVKALVGAAIDDVIEVESVFPEEYYPEEYVGKEIKYVVTVKSIKGRELPALDDEFAQSISDKQTIAELRELLEKRVLDEAESKTKANKERAVLDALTAELEVDLPVTLLQQELDFLVRQQANYLQERIDPAMAKQLFTKELVEEMRRLNQPEAVNRLRRKVALDEIAKKEKLSVDEAALNERVANTLEALKDPNIDPARLTSLIREEILTEVAVEWLIEHSQIELVEQGSLKPEPETVESISPSTDGDTDGDIDTVTVEATSVEA</sequence>
<dbReference type="Gene3D" id="1.10.3120.10">
    <property type="entry name" value="Trigger factor, C-terminal domain"/>
    <property type="match status" value="1"/>
</dbReference>
<dbReference type="SUPFAM" id="SSF54534">
    <property type="entry name" value="FKBP-like"/>
    <property type="match status" value="1"/>
</dbReference>
<evidence type="ECO:0000256" key="1">
    <source>
        <dbReference type="ARBA" id="ARBA00000971"/>
    </source>
</evidence>
<keyword evidence="6 12" id="KW-0697">Rotamase</keyword>
<dbReference type="PANTHER" id="PTHR30560:SF3">
    <property type="entry name" value="TRIGGER FACTOR-LIKE PROTEIN TIG, CHLOROPLASTIC"/>
    <property type="match status" value="1"/>
</dbReference>
<dbReference type="GO" id="GO:0015031">
    <property type="term" value="P:protein transport"/>
    <property type="evidence" value="ECO:0007669"/>
    <property type="project" value="UniProtKB-UniRule"/>
</dbReference>
<reference evidence="16 17" key="2">
    <citation type="submission" date="2018-06" db="EMBL/GenBank/DDBJ databases">
        <title>Metagenomic assembly of (sub)arctic Cyanobacteria and their associated microbiome from non-axenic cultures.</title>
        <authorList>
            <person name="Baurain D."/>
        </authorList>
    </citation>
    <scope>NUCLEOTIDE SEQUENCE [LARGE SCALE GENOMIC DNA]</scope>
    <source>
        <strain evidence="16">ULC066bin1</strain>
    </source>
</reference>
<comment type="function">
    <text evidence="10 12">Involved in protein export. Acts as a chaperone by maintaining the newly synthesized protein in an open conformation. Functions as a peptidyl-prolyl cis-trans isomerase.</text>
</comment>
<proteinExistence type="inferred from homology"/>
<dbReference type="InterPro" id="IPR046357">
    <property type="entry name" value="PPIase_dom_sf"/>
</dbReference>
<reference evidence="16 17" key="1">
    <citation type="submission" date="2018-04" db="EMBL/GenBank/DDBJ databases">
        <authorList>
            <person name="Go L.Y."/>
            <person name="Mitchell J.A."/>
        </authorList>
    </citation>
    <scope>NUCLEOTIDE SEQUENCE [LARGE SCALE GENOMIC DNA]</scope>
    <source>
        <strain evidence="16">ULC066bin1</strain>
    </source>
</reference>
<feature type="domain" description="Trigger factor C-terminal" evidence="15">
    <location>
        <begin position="274"/>
        <end position="428"/>
    </location>
</feature>
<comment type="catalytic activity">
    <reaction evidence="1 12">
        <text>[protein]-peptidylproline (omega=180) = [protein]-peptidylproline (omega=0)</text>
        <dbReference type="Rhea" id="RHEA:16237"/>
        <dbReference type="Rhea" id="RHEA-COMP:10747"/>
        <dbReference type="Rhea" id="RHEA-COMP:10748"/>
        <dbReference type="ChEBI" id="CHEBI:83833"/>
        <dbReference type="ChEBI" id="CHEBI:83834"/>
        <dbReference type="EC" id="5.2.1.8"/>
    </reaction>
</comment>
<feature type="domain" description="Trigger factor ribosome-binding bacterial" evidence="14">
    <location>
        <begin position="1"/>
        <end position="153"/>
    </location>
</feature>
<dbReference type="GO" id="GO:0043335">
    <property type="term" value="P:protein unfolding"/>
    <property type="evidence" value="ECO:0007669"/>
    <property type="project" value="TreeGrafter"/>
</dbReference>
<dbReference type="AlphaFoldDB" id="A0A2W4WKL4"/>
<keyword evidence="7 12" id="KW-0143">Chaperone</keyword>
<organism evidence="16 17">
    <name type="scientific">Pseudanabaena frigida</name>
    <dbReference type="NCBI Taxonomy" id="945775"/>
    <lineage>
        <taxon>Bacteria</taxon>
        <taxon>Bacillati</taxon>
        <taxon>Cyanobacteriota</taxon>
        <taxon>Cyanophyceae</taxon>
        <taxon>Pseudanabaenales</taxon>
        <taxon>Pseudanabaenaceae</taxon>
        <taxon>Pseudanabaena</taxon>
    </lineage>
</organism>
<dbReference type="InterPro" id="IPR027304">
    <property type="entry name" value="Trigger_fact/SurA_dom_sf"/>
</dbReference>
<dbReference type="EC" id="5.2.1.8" evidence="3 12"/>
<dbReference type="GO" id="GO:0003755">
    <property type="term" value="F:peptidyl-prolyl cis-trans isomerase activity"/>
    <property type="evidence" value="ECO:0007669"/>
    <property type="project" value="UniProtKB-UniRule"/>
</dbReference>
<evidence type="ECO:0000256" key="12">
    <source>
        <dbReference type="HAMAP-Rule" id="MF_00303"/>
    </source>
</evidence>
<dbReference type="GO" id="GO:0043022">
    <property type="term" value="F:ribosome binding"/>
    <property type="evidence" value="ECO:0007669"/>
    <property type="project" value="TreeGrafter"/>
</dbReference>
<comment type="caution">
    <text evidence="16">The sequence shown here is derived from an EMBL/GenBank/DDBJ whole genome shotgun (WGS) entry which is preliminary data.</text>
</comment>
<dbReference type="Pfam" id="PF05697">
    <property type="entry name" value="Trigger_N"/>
    <property type="match status" value="1"/>
</dbReference>
<gene>
    <name evidence="12" type="primary">tig</name>
    <name evidence="16" type="ORF">DCF19_03600</name>
</gene>
<dbReference type="GO" id="GO:0051083">
    <property type="term" value="P:'de novo' cotranslational protein folding"/>
    <property type="evidence" value="ECO:0007669"/>
    <property type="project" value="TreeGrafter"/>
</dbReference>
<keyword evidence="5 12" id="KW-0132">Cell division</keyword>
<evidence type="ECO:0000256" key="3">
    <source>
        <dbReference type="ARBA" id="ARBA00013194"/>
    </source>
</evidence>
<dbReference type="Proteomes" id="UP000249467">
    <property type="component" value="Unassembled WGS sequence"/>
</dbReference>
<dbReference type="GO" id="GO:0051301">
    <property type="term" value="P:cell division"/>
    <property type="evidence" value="ECO:0007669"/>
    <property type="project" value="UniProtKB-KW"/>
</dbReference>